<organism evidence="1 2">
    <name type="scientific">Sphingomonas faeni</name>
    <dbReference type="NCBI Taxonomy" id="185950"/>
    <lineage>
        <taxon>Bacteria</taxon>
        <taxon>Pseudomonadati</taxon>
        <taxon>Pseudomonadota</taxon>
        <taxon>Alphaproteobacteria</taxon>
        <taxon>Sphingomonadales</taxon>
        <taxon>Sphingomonadaceae</taxon>
        <taxon>Sphingomonas</taxon>
    </lineage>
</organism>
<accession>A0A2T5U9R9</accession>
<proteinExistence type="predicted"/>
<dbReference type="OrthoDB" id="7577082at2"/>
<dbReference type="EMBL" id="QAYE01000002">
    <property type="protein sequence ID" value="PTW48237.1"/>
    <property type="molecule type" value="Genomic_DNA"/>
</dbReference>
<comment type="caution">
    <text evidence="1">The sequence shown here is derived from an EMBL/GenBank/DDBJ whole genome shotgun (WGS) entry which is preliminary data.</text>
</comment>
<dbReference type="Pfam" id="PF07369">
    <property type="entry name" value="DUF1488"/>
    <property type="match status" value="1"/>
</dbReference>
<protein>
    <submittedName>
        <fullName evidence="1">Uncharacterized protein DUF1488</fullName>
    </submittedName>
</protein>
<dbReference type="AlphaFoldDB" id="A0A2T5U9R9"/>
<dbReference type="Proteomes" id="UP000244013">
    <property type="component" value="Unassembled WGS sequence"/>
</dbReference>
<dbReference type="GeneID" id="91005357"/>
<evidence type="ECO:0000313" key="2">
    <source>
        <dbReference type="Proteomes" id="UP000244013"/>
    </source>
</evidence>
<evidence type="ECO:0000313" key="1">
    <source>
        <dbReference type="EMBL" id="PTW48237.1"/>
    </source>
</evidence>
<reference evidence="1 2" key="1">
    <citation type="submission" date="2018-04" db="EMBL/GenBank/DDBJ databases">
        <title>Genomic Encyclopedia of Type Strains, Phase III (KMG-III): the genomes of soil and plant-associated and newly described type strains.</title>
        <authorList>
            <person name="Whitman W."/>
        </authorList>
    </citation>
    <scope>NUCLEOTIDE SEQUENCE [LARGE SCALE GENOMIC DNA]</scope>
    <source>
        <strain evidence="1 2">MA-olki</strain>
    </source>
</reference>
<name>A0A2T5U9R9_9SPHN</name>
<dbReference type="RefSeq" id="WP_056058830.1">
    <property type="nucleotide sequence ID" value="NZ_JAPZPM010000001.1"/>
</dbReference>
<gene>
    <name evidence="1" type="ORF">C8J25_102329</name>
</gene>
<sequence>MANTLEIDQASVVDNDIQKQIEFSGEFDGDEYEFAVKYAVLKELSGDEPEDDGIELFNRFNDDIVDACLAAIERKPNASTIIVDEDDLE</sequence>
<dbReference type="InterPro" id="IPR009962">
    <property type="entry name" value="DUF1488"/>
</dbReference>